<accession>A0A212F6W3</accession>
<evidence type="ECO:0000313" key="1">
    <source>
        <dbReference type="EMBL" id="OWR49467.1"/>
    </source>
</evidence>
<dbReference type="InParanoid" id="A0A212F6W3"/>
<reference evidence="1 2" key="1">
    <citation type="journal article" date="2011" name="Cell">
        <title>The monarch butterfly genome yields insights into long-distance migration.</title>
        <authorList>
            <person name="Zhan S."/>
            <person name="Merlin C."/>
            <person name="Boore J.L."/>
            <person name="Reppert S.M."/>
        </authorList>
    </citation>
    <scope>NUCLEOTIDE SEQUENCE [LARGE SCALE GENOMIC DNA]</scope>
    <source>
        <strain evidence="1">F-2</strain>
    </source>
</reference>
<sequence length="8" mass="1063">MKFHIKIF</sequence>
<organism evidence="1 2">
    <name type="scientific">Danaus plexippus plexippus</name>
    <dbReference type="NCBI Taxonomy" id="278856"/>
    <lineage>
        <taxon>Eukaryota</taxon>
        <taxon>Metazoa</taxon>
        <taxon>Ecdysozoa</taxon>
        <taxon>Arthropoda</taxon>
        <taxon>Hexapoda</taxon>
        <taxon>Insecta</taxon>
        <taxon>Pterygota</taxon>
        <taxon>Neoptera</taxon>
        <taxon>Endopterygota</taxon>
        <taxon>Lepidoptera</taxon>
        <taxon>Glossata</taxon>
        <taxon>Ditrysia</taxon>
        <taxon>Papilionoidea</taxon>
        <taxon>Nymphalidae</taxon>
        <taxon>Danainae</taxon>
        <taxon>Danaini</taxon>
        <taxon>Danaina</taxon>
        <taxon>Danaus</taxon>
        <taxon>Danaus</taxon>
    </lineage>
</organism>
<name>A0A212F6W3_DANPL</name>
<keyword evidence="2" id="KW-1185">Reference proteome</keyword>
<evidence type="ECO:0000313" key="2">
    <source>
        <dbReference type="Proteomes" id="UP000007151"/>
    </source>
</evidence>
<dbReference type="EMBL" id="AGBW02009964">
    <property type="protein sequence ID" value="OWR49467.1"/>
    <property type="molecule type" value="Genomic_DNA"/>
</dbReference>
<protein>
    <submittedName>
        <fullName evidence="1">Uncharacterized protein</fullName>
    </submittedName>
</protein>
<feature type="non-terminal residue" evidence="1">
    <location>
        <position position="8"/>
    </location>
</feature>
<dbReference type="Proteomes" id="UP000007151">
    <property type="component" value="Unassembled WGS sequence"/>
</dbReference>
<proteinExistence type="predicted"/>
<gene>
    <name evidence="1" type="ORF">KGM_216072A</name>
</gene>
<comment type="caution">
    <text evidence="1">The sequence shown here is derived from an EMBL/GenBank/DDBJ whole genome shotgun (WGS) entry which is preliminary data.</text>
</comment>
<dbReference type="KEGG" id="dpl:KGM_216072A"/>